<accession>A0A922JF46</accession>
<reference evidence="2" key="1">
    <citation type="submission" date="2021-01" db="EMBL/GenBank/DDBJ databases">
        <authorList>
            <person name="Lovell J.T."/>
            <person name="Bentley N."/>
            <person name="Bhattarai G."/>
            <person name="Jenkins J.W."/>
            <person name="Sreedasyam A."/>
            <person name="Alarcon Y."/>
            <person name="Bock C."/>
            <person name="Boston L."/>
            <person name="Carlson J."/>
            <person name="Cervantes K."/>
            <person name="Clermont K."/>
            <person name="Krom N."/>
            <person name="Kubenka K."/>
            <person name="Mamidi S."/>
            <person name="Mattison C."/>
            <person name="Monteros M."/>
            <person name="Pisani C."/>
            <person name="Plott C."/>
            <person name="Rajasekar S."/>
            <person name="Rhein H.S."/>
            <person name="Rohla C."/>
            <person name="Song M."/>
            <person name="Hilaire R.S."/>
            <person name="Shu S."/>
            <person name="Wells L."/>
            <person name="Wang X."/>
            <person name="Webber J."/>
            <person name="Heerema R.J."/>
            <person name="Klein P."/>
            <person name="Conner P."/>
            <person name="Grauke L."/>
            <person name="Grimwood J."/>
            <person name="Schmutz J."/>
            <person name="Randall J.J."/>
        </authorList>
    </citation>
    <scope>NUCLEOTIDE SEQUENCE</scope>
    <source>
        <tissue evidence="2">Leaf</tissue>
    </source>
</reference>
<gene>
    <name evidence="2" type="ORF">I3842_07G014500</name>
</gene>
<dbReference type="EMBL" id="CM031831">
    <property type="protein sequence ID" value="KAG6702054.1"/>
    <property type="molecule type" value="Genomic_DNA"/>
</dbReference>
<dbReference type="InterPro" id="IPR010471">
    <property type="entry name" value="DUF1068"/>
</dbReference>
<comment type="caution">
    <text evidence="2">The sequence shown here is derived from an EMBL/GenBank/DDBJ whole genome shotgun (WGS) entry which is preliminary data.</text>
</comment>
<dbReference type="Proteomes" id="UP000811246">
    <property type="component" value="Chromosome 7"/>
</dbReference>
<dbReference type="Pfam" id="PF06364">
    <property type="entry name" value="DUF1068"/>
    <property type="match status" value="1"/>
</dbReference>
<organism evidence="2 3">
    <name type="scientific">Carya illinoinensis</name>
    <name type="common">Pecan</name>
    <dbReference type="NCBI Taxonomy" id="32201"/>
    <lineage>
        <taxon>Eukaryota</taxon>
        <taxon>Viridiplantae</taxon>
        <taxon>Streptophyta</taxon>
        <taxon>Embryophyta</taxon>
        <taxon>Tracheophyta</taxon>
        <taxon>Spermatophyta</taxon>
        <taxon>Magnoliopsida</taxon>
        <taxon>eudicotyledons</taxon>
        <taxon>Gunneridae</taxon>
        <taxon>Pentapetalae</taxon>
        <taxon>rosids</taxon>
        <taxon>fabids</taxon>
        <taxon>Fagales</taxon>
        <taxon>Juglandaceae</taxon>
        <taxon>Carya</taxon>
    </lineage>
</organism>
<protein>
    <submittedName>
        <fullName evidence="2">Uncharacterized protein</fullName>
    </submittedName>
</protein>
<name>A0A922JF46_CARIL</name>
<feature type="coiled-coil region" evidence="1">
    <location>
        <begin position="91"/>
        <end position="118"/>
    </location>
</feature>
<proteinExistence type="predicted"/>
<dbReference type="PANTHER" id="PTHR32254:SF6">
    <property type="entry name" value="DUF1068 DOMAIN-CONTAINING PROTEIN"/>
    <property type="match status" value="1"/>
</dbReference>
<keyword evidence="1" id="KW-0175">Coiled coil</keyword>
<evidence type="ECO:0000313" key="2">
    <source>
        <dbReference type="EMBL" id="KAG6702054.1"/>
    </source>
</evidence>
<evidence type="ECO:0000313" key="3">
    <source>
        <dbReference type="Proteomes" id="UP000811246"/>
    </source>
</evidence>
<dbReference type="AlphaFoldDB" id="A0A922JF46"/>
<dbReference type="PANTHER" id="PTHR32254">
    <property type="entry name" value="EXPRESSED PROTEIN"/>
    <property type="match status" value="1"/>
</dbReference>
<sequence length="124" mass="14279">MFDACPLGLSFQANPQRTCCITVKESTDCGKNDPDMKEEMKKDFVALLSEELNLRKAVANDTIEHTKALVIDARKTFSHYRREAEKCSTGVETCEEARERAERELAEEVKLSELWEKRAREHGW</sequence>
<evidence type="ECO:0000256" key="1">
    <source>
        <dbReference type="SAM" id="Coils"/>
    </source>
</evidence>